<organism evidence="1 2">
    <name type="scientific">Trichosporon asahii var. asahii (strain ATCC 90039 / CBS 2479 / JCM 2466 / KCTC 7840 / NBRC 103889/ NCYC 2677 / UAMH 7654)</name>
    <name type="common">Yeast</name>
    <dbReference type="NCBI Taxonomy" id="1186058"/>
    <lineage>
        <taxon>Eukaryota</taxon>
        <taxon>Fungi</taxon>
        <taxon>Dikarya</taxon>
        <taxon>Basidiomycota</taxon>
        <taxon>Agaricomycotina</taxon>
        <taxon>Tremellomycetes</taxon>
        <taxon>Trichosporonales</taxon>
        <taxon>Trichosporonaceae</taxon>
        <taxon>Trichosporon</taxon>
    </lineage>
</organism>
<sequence length="106" mass="12379">MHHKEPTTHLYRALLRELRLGSPKKRAERNPLIGQQLRAMVDEAIQRPHPQNIDRAILEARDFLRSARIHAELLQRYNPTLGMSEEERIHATARRVGLDTPIEYKA</sequence>
<comment type="caution">
    <text evidence="1">The sequence shown here is derived from an EMBL/GenBank/DDBJ whole genome shotgun (WGS) entry which is preliminary data.</text>
</comment>
<dbReference type="AlphaFoldDB" id="J4U920"/>
<dbReference type="InterPro" id="IPR039196">
    <property type="entry name" value="Fmc1"/>
</dbReference>
<gene>
    <name evidence="1" type="ORF">A1Q1_04190</name>
</gene>
<dbReference type="GO" id="GO:0005759">
    <property type="term" value="C:mitochondrial matrix"/>
    <property type="evidence" value="ECO:0007669"/>
    <property type="project" value="TreeGrafter"/>
</dbReference>
<dbReference type="Proteomes" id="UP000002748">
    <property type="component" value="Unassembled WGS sequence"/>
</dbReference>
<dbReference type="PANTHER" id="PTHR28015:SF1">
    <property type="entry name" value="ATP SYNTHASE ASSEMBLY FACTOR FMC1, MITOCHONDRIAL"/>
    <property type="match status" value="1"/>
</dbReference>
<dbReference type="VEuPathDB" id="FungiDB:A1Q1_04190"/>
<dbReference type="GO" id="GO:0033615">
    <property type="term" value="P:mitochondrial proton-transporting ATP synthase complex assembly"/>
    <property type="evidence" value="ECO:0007669"/>
    <property type="project" value="InterPro"/>
</dbReference>
<dbReference type="RefSeq" id="XP_014178042.1">
    <property type="nucleotide sequence ID" value="XM_014322567.1"/>
</dbReference>
<accession>J4U920</accession>
<dbReference type="HOGENOM" id="CLU_128881_2_1_1"/>
<proteinExistence type="predicted"/>
<dbReference type="Pfam" id="PF13233">
    <property type="entry name" value="Complex1_LYR_2"/>
    <property type="match status" value="1"/>
</dbReference>
<dbReference type="KEGG" id="tasa:A1Q1_04190"/>
<name>J4U920_TRIAS</name>
<evidence type="ECO:0000313" key="2">
    <source>
        <dbReference type="Proteomes" id="UP000002748"/>
    </source>
</evidence>
<reference evidence="1 2" key="1">
    <citation type="journal article" date="2012" name="Eukaryot. Cell">
        <title>Draft genome sequence of CBS 2479, the standard type strain of Trichosporon asahii.</title>
        <authorList>
            <person name="Yang R.Y."/>
            <person name="Li H.T."/>
            <person name="Zhu H."/>
            <person name="Zhou G.P."/>
            <person name="Wang M."/>
            <person name="Wang L."/>
        </authorList>
    </citation>
    <scope>NUCLEOTIDE SEQUENCE [LARGE SCALE GENOMIC DNA]</scope>
    <source>
        <strain evidence="2">ATCC 90039 / CBS 2479 / JCM 2466 / KCTC 7840 / NCYC 2677 / UAMH 7654</strain>
    </source>
</reference>
<dbReference type="GeneID" id="25987703"/>
<dbReference type="EMBL" id="ALBS01000265">
    <property type="protein sequence ID" value="EJT47070.1"/>
    <property type="molecule type" value="Genomic_DNA"/>
</dbReference>
<dbReference type="PANTHER" id="PTHR28015">
    <property type="entry name" value="ATP SYNTHASE ASSEMBLY FACTOR FMC1, MITOCHONDRIAL"/>
    <property type="match status" value="1"/>
</dbReference>
<evidence type="ECO:0000313" key="1">
    <source>
        <dbReference type="EMBL" id="EJT47070.1"/>
    </source>
</evidence>
<protein>
    <submittedName>
        <fullName evidence="1">Uncharacterized protein</fullName>
    </submittedName>
</protein>
<dbReference type="OrthoDB" id="15893at2759"/>